<name>A0AA36GK41_CYLNA</name>
<proteinExistence type="predicted"/>
<protein>
    <submittedName>
        <fullName evidence="1">Uncharacterized protein</fullName>
    </submittedName>
</protein>
<accession>A0AA36GK41</accession>
<evidence type="ECO:0000313" key="2">
    <source>
        <dbReference type="Proteomes" id="UP001176961"/>
    </source>
</evidence>
<organism evidence="1 2">
    <name type="scientific">Cylicocyclus nassatus</name>
    <name type="common">Nematode worm</name>
    <dbReference type="NCBI Taxonomy" id="53992"/>
    <lineage>
        <taxon>Eukaryota</taxon>
        <taxon>Metazoa</taxon>
        <taxon>Ecdysozoa</taxon>
        <taxon>Nematoda</taxon>
        <taxon>Chromadorea</taxon>
        <taxon>Rhabditida</taxon>
        <taxon>Rhabditina</taxon>
        <taxon>Rhabditomorpha</taxon>
        <taxon>Strongyloidea</taxon>
        <taxon>Strongylidae</taxon>
        <taxon>Cylicocyclus</taxon>
    </lineage>
</organism>
<dbReference type="Proteomes" id="UP001176961">
    <property type="component" value="Unassembled WGS sequence"/>
</dbReference>
<sequence length="145" mass="16869">MIVICDALTILKDIRTVSHSETLQDHLRSIVLPCRRRYFESIREIAWESLLFEVKGTALIEIKSTQVVPATYYTPWGLHCYKPPANENEVVRVCVHYHQCDTPLALFTFKFLKGFGATTKDVIFPLCFAVFKIPFQMYNRFFSVQ</sequence>
<dbReference type="EMBL" id="CATQJL010000001">
    <property type="protein sequence ID" value="CAJ0590455.1"/>
    <property type="molecule type" value="Genomic_DNA"/>
</dbReference>
<reference evidence="1" key="1">
    <citation type="submission" date="2023-07" db="EMBL/GenBank/DDBJ databases">
        <authorList>
            <consortium name="CYATHOMIX"/>
        </authorList>
    </citation>
    <scope>NUCLEOTIDE SEQUENCE</scope>
    <source>
        <strain evidence="1">N/A</strain>
    </source>
</reference>
<gene>
    <name evidence="1" type="ORF">CYNAS_LOCUS2438</name>
</gene>
<comment type="caution">
    <text evidence="1">The sequence shown here is derived from an EMBL/GenBank/DDBJ whole genome shotgun (WGS) entry which is preliminary data.</text>
</comment>
<dbReference type="AlphaFoldDB" id="A0AA36GK41"/>
<keyword evidence="2" id="KW-1185">Reference proteome</keyword>
<evidence type="ECO:0000313" key="1">
    <source>
        <dbReference type="EMBL" id="CAJ0590455.1"/>
    </source>
</evidence>